<dbReference type="VEuPathDB" id="PlasmoDB:PocGH01_06022900"/>
<feature type="compositionally biased region" description="Basic and acidic residues" evidence="1">
    <location>
        <begin position="175"/>
        <end position="187"/>
    </location>
</feature>
<dbReference type="EMBL" id="LT594510">
    <property type="protein sequence ID" value="SBT76129.1"/>
    <property type="molecule type" value="Genomic_DNA"/>
</dbReference>
<dbReference type="Pfam" id="PF07034">
    <property type="entry name" value="ORC3_N"/>
    <property type="match status" value="1"/>
</dbReference>
<dbReference type="Proteomes" id="UP000243200">
    <property type="component" value="Chromosome 6"/>
</dbReference>
<feature type="domain" description="Origin recognition complex subunit 3 N-terminal" evidence="2">
    <location>
        <begin position="87"/>
        <end position="519"/>
    </location>
</feature>
<dbReference type="InterPro" id="IPR045667">
    <property type="entry name" value="ORC3_N"/>
</dbReference>
<feature type="region of interest" description="Disordered" evidence="1">
    <location>
        <begin position="1055"/>
        <end position="1089"/>
    </location>
</feature>
<feature type="region of interest" description="Disordered" evidence="1">
    <location>
        <begin position="175"/>
        <end position="203"/>
    </location>
</feature>
<accession>A0A1C3KPV5</accession>
<evidence type="ECO:0000256" key="1">
    <source>
        <dbReference type="SAM" id="MobiDB-lite"/>
    </source>
</evidence>
<protein>
    <recommendedName>
        <fullName evidence="2">Origin recognition complex subunit 3 N-terminal domain-containing protein</fullName>
    </recommendedName>
</protein>
<sequence length="1459" mass="169164">MNDVRNPVYRGKGFVLKSANKEYIEEGSSKSSIKKRKKYIYIDKKKNIFNKYNPVVLPLLSGNSKTKKNGNIVGNDIDVLNEGEINSFLLRNKAFRLTWSCIIKQVRKEIDIQITKNLSSVFEEIYLYSKSDNQYLPLILMTAGTNVADHEVIIDTLSYELKRWNYQKEKRARIHNGDDEGKRERNRPNGSGSGIDCLDGGENAHRDPRDDDDIYVCSLNSSTSNNVNSAICNIYNQLYKEYKMRSVLMKCRGKRAGWDGHKGDVIRMSPRRSGSNGSGSNGRGDDGGGEEEGIPFSHLSWSKCMESSPKMVKKTVNMDNLVELYKNMSELNRKKEVDGEKGVEKGRTDSYSIYEEIEERNDELMEHYGELEIYNKKNDYFSDGRKKVRILILVHDCEYFNINILNGILNVLINLRIDYKLCLSVILGVSTPSFFFNRITTPDTQSKLRIKTVDILNNKLVCENICNNLIFENVLPFVVNFRTMHAIKVLLHKNNQSISHLIHILYILTKEFYDNNIFSFLALPMSYYLKGGNGNGRIRSGNKIGRSGSISAGSRMSELRDDRWDGNSCSGESGQGSALCDDWGVSTEEYSPYTFVRSNHKSFSNYVKYDMRVLHRKIISLCYSSNLYYTHLSFLKKKYSAILVQNYYTLHGKDSIVHTPTNSDNDLENFTLKRKKKDKNTSVGECKKVQSPTCEKKNNTSLVAETPISDLKDCTDYYDREYQNGGRSTTKREKRGIPSKEGDYTVSSVGEGDAKAEEEERTVASSHEGGASNLNKTKKIKVEEENAKEKGSSCGTFDRNLYAWQFKANTINWWFDHPFKDLVYLYENEKMKTNIKRDIDTLPDSAEESKRMEKKLHDINNVKEINKYLCEEAIPKCMLQLIERKYAFNIAINFINIILKCKSEYTNSIKRVEYLKKCFDNFEKVRFNENKNILQIEEIYKVVENDVKKCINFLKDIITPYYFKNQEILLEILKEFKKYYTKIYPIVYNLEDYLYLLKEKEFQKDREIFMNDDFSKNFSYSFSYSLYYSLLFKIDDLIEMVRTYIHEQKMKIHPNLQSGGGANSSSMKDTKGDANKGNDEYMENGDGENHMERKRKYNYGEKIGISKKKVFMRYLTIQNNTLCSNDNDKMGKEVTLNDLSHSLNVFIHDYLYLLLLPPMFYHPLAYDLIIHKPEKEFTDIMTRDIRTELLQTLCSTSPYKTGSLMCSCCFLSDNPPNADFNTNIVCDHKIYLNPYYDNLSTLEDLVNMYRIYERCQKTVDLYNLFIFFVNIKIDKFLGYSVEDSVHNHSHKNNHKNNHNHNHNHSQVDYANHVDGKMFGKGPLKEKENPLYAEMLQEYYLKFIIAVHTFCSFFKILKPPNVSALLNYTEKDCGNLSDDYGDDATAKGETYNSEESISKFLADIKKSLQGCTSKKLLFGKLYYNQTIMSRELCLQKMVQYNSDYKEEIPCANGTNKRQKK</sequence>
<evidence type="ECO:0000313" key="4">
    <source>
        <dbReference type="Proteomes" id="UP000243200"/>
    </source>
</evidence>
<dbReference type="PANTHER" id="PTHR31765">
    <property type="entry name" value="PROTEIN CBG12783"/>
    <property type="match status" value="1"/>
</dbReference>
<organism evidence="3 4">
    <name type="scientific">Plasmodium ovale</name>
    <name type="common">malaria parasite P. ovale</name>
    <dbReference type="NCBI Taxonomy" id="36330"/>
    <lineage>
        <taxon>Eukaryota</taxon>
        <taxon>Sar</taxon>
        <taxon>Alveolata</taxon>
        <taxon>Apicomplexa</taxon>
        <taxon>Aconoidasida</taxon>
        <taxon>Haemosporida</taxon>
        <taxon>Plasmodiidae</taxon>
        <taxon>Plasmodium</taxon>
        <taxon>Plasmodium (Plasmodium)</taxon>
    </lineage>
</organism>
<feature type="region of interest" description="Disordered" evidence="1">
    <location>
        <begin position="722"/>
        <end position="778"/>
    </location>
</feature>
<proteinExistence type="predicted"/>
<gene>
    <name evidence="3" type="primary">PowCR01_060017700</name>
    <name evidence="3" type="ORF">POWCR01_060017700</name>
</gene>
<evidence type="ECO:0000313" key="3">
    <source>
        <dbReference type="EMBL" id="SBT76129.1"/>
    </source>
</evidence>
<feature type="compositionally biased region" description="Basic and acidic residues" evidence="1">
    <location>
        <begin position="1068"/>
        <end position="1079"/>
    </location>
</feature>
<evidence type="ECO:0000259" key="2">
    <source>
        <dbReference type="Pfam" id="PF07034"/>
    </source>
</evidence>
<dbReference type="PANTHER" id="PTHR31765:SF3">
    <property type="entry name" value="TRANSLATION INITIATION FACTOR IF-2"/>
    <property type="match status" value="1"/>
</dbReference>
<reference evidence="3 4" key="1">
    <citation type="submission" date="2016-06" db="EMBL/GenBank/DDBJ databases">
        <authorList>
            <consortium name="Pathogen Informatics"/>
        </authorList>
    </citation>
    <scope>NUCLEOTIDE SEQUENCE [LARGE SCALE GENOMIC DNA]</scope>
    <source>
        <strain evidence="3">PowCR01</strain>
    </source>
</reference>
<feature type="region of interest" description="Disordered" evidence="1">
    <location>
        <begin position="260"/>
        <end position="292"/>
    </location>
</feature>
<dbReference type="OrthoDB" id="392334at2759"/>
<name>A0A1C3KPV5_PLAOA</name>
<dbReference type="VEuPathDB" id="PlasmoDB:POWCR01_060017700"/>